<evidence type="ECO:0000313" key="2">
    <source>
        <dbReference type="EMBL" id="KAL0447959.1"/>
    </source>
</evidence>
<gene>
    <name evidence="2" type="ORF">Slati_1923800</name>
</gene>
<feature type="signal peptide" evidence="1">
    <location>
        <begin position="1"/>
        <end position="21"/>
    </location>
</feature>
<evidence type="ECO:0008006" key="3">
    <source>
        <dbReference type="Google" id="ProtNLM"/>
    </source>
</evidence>
<comment type="caution">
    <text evidence="2">The sequence shown here is derived from an EMBL/GenBank/DDBJ whole genome shotgun (WGS) entry which is preliminary data.</text>
</comment>
<dbReference type="AlphaFoldDB" id="A0AAW2X3W8"/>
<feature type="chain" id="PRO_5043520290" description="Secreted protein" evidence="1">
    <location>
        <begin position="22"/>
        <end position="67"/>
    </location>
</feature>
<organism evidence="2">
    <name type="scientific">Sesamum latifolium</name>
    <dbReference type="NCBI Taxonomy" id="2727402"/>
    <lineage>
        <taxon>Eukaryota</taxon>
        <taxon>Viridiplantae</taxon>
        <taxon>Streptophyta</taxon>
        <taxon>Embryophyta</taxon>
        <taxon>Tracheophyta</taxon>
        <taxon>Spermatophyta</taxon>
        <taxon>Magnoliopsida</taxon>
        <taxon>eudicotyledons</taxon>
        <taxon>Gunneridae</taxon>
        <taxon>Pentapetalae</taxon>
        <taxon>asterids</taxon>
        <taxon>lamiids</taxon>
        <taxon>Lamiales</taxon>
        <taxon>Pedaliaceae</taxon>
        <taxon>Sesamum</taxon>
    </lineage>
</organism>
<reference evidence="2" key="1">
    <citation type="submission" date="2020-06" db="EMBL/GenBank/DDBJ databases">
        <authorList>
            <person name="Li T."/>
            <person name="Hu X."/>
            <person name="Zhang T."/>
            <person name="Song X."/>
            <person name="Zhang H."/>
            <person name="Dai N."/>
            <person name="Sheng W."/>
            <person name="Hou X."/>
            <person name="Wei L."/>
        </authorList>
    </citation>
    <scope>NUCLEOTIDE SEQUENCE</scope>
    <source>
        <strain evidence="2">KEN1</strain>
        <tissue evidence="2">Leaf</tissue>
    </source>
</reference>
<keyword evidence="1" id="KW-0732">Signal</keyword>
<accession>A0AAW2X3W8</accession>
<name>A0AAW2X3W8_9LAMI</name>
<evidence type="ECO:0000256" key="1">
    <source>
        <dbReference type="SAM" id="SignalP"/>
    </source>
</evidence>
<proteinExistence type="predicted"/>
<protein>
    <recommendedName>
        <fullName evidence="3">Secreted protein</fullName>
    </recommendedName>
</protein>
<reference evidence="2" key="2">
    <citation type="journal article" date="2024" name="Plant">
        <title>Genomic evolution and insights into agronomic trait innovations of Sesamum species.</title>
        <authorList>
            <person name="Miao H."/>
            <person name="Wang L."/>
            <person name="Qu L."/>
            <person name="Liu H."/>
            <person name="Sun Y."/>
            <person name="Le M."/>
            <person name="Wang Q."/>
            <person name="Wei S."/>
            <person name="Zheng Y."/>
            <person name="Lin W."/>
            <person name="Duan Y."/>
            <person name="Cao H."/>
            <person name="Xiong S."/>
            <person name="Wang X."/>
            <person name="Wei L."/>
            <person name="Li C."/>
            <person name="Ma Q."/>
            <person name="Ju M."/>
            <person name="Zhao R."/>
            <person name="Li G."/>
            <person name="Mu C."/>
            <person name="Tian Q."/>
            <person name="Mei H."/>
            <person name="Zhang T."/>
            <person name="Gao T."/>
            <person name="Zhang H."/>
        </authorList>
    </citation>
    <scope>NUCLEOTIDE SEQUENCE</scope>
    <source>
        <strain evidence="2">KEN1</strain>
    </source>
</reference>
<sequence length="67" mass="7111">MITSAISKQLAVLVLVRVTTPSEVAAPKEADPTPTVSVPNNVEGLNALLPPQAKDAPHQWLVQLECL</sequence>
<dbReference type="EMBL" id="JACGWN010000006">
    <property type="protein sequence ID" value="KAL0447959.1"/>
    <property type="molecule type" value="Genomic_DNA"/>
</dbReference>